<feature type="region of interest" description="Disordered" evidence="1">
    <location>
        <begin position="27"/>
        <end position="62"/>
    </location>
</feature>
<dbReference type="AlphaFoldDB" id="A0A4Z2E739"/>
<organism evidence="2 3">
    <name type="scientific">Liparis tanakae</name>
    <name type="common">Tanaka's snailfish</name>
    <dbReference type="NCBI Taxonomy" id="230148"/>
    <lineage>
        <taxon>Eukaryota</taxon>
        <taxon>Metazoa</taxon>
        <taxon>Chordata</taxon>
        <taxon>Craniata</taxon>
        <taxon>Vertebrata</taxon>
        <taxon>Euteleostomi</taxon>
        <taxon>Actinopterygii</taxon>
        <taxon>Neopterygii</taxon>
        <taxon>Teleostei</taxon>
        <taxon>Neoteleostei</taxon>
        <taxon>Acanthomorphata</taxon>
        <taxon>Eupercaria</taxon>
        <taxon>Perciformes</taxon>
        <taxon>Cottioidei</taxon>
        <taxon>Cottales</taxon>
        <taxon>Liparidae</taxon>
        <taxon>Liparis</taxon>
    </lineage>
</organism>
<sequence>MSCVPTSRTTDWTDAVFPLLQHQFPVPPGCGLRDGPGPPSRTGEEPLGEPGEGGHDQVRFRF</sequence>
<evidence type="ECO:0000313" key="2">
    <source>
        <dbReference type="EMBL" id="TNN24463.1"/>
    </source>
</evidence>
<dbReference type="EMBL" id="SRLO01015303">
    <property type="protein sequence ID" value="TNN24463.1"/>
    <property type="molecule type" value="Genomic_DNA"/>
</dbReference>
<name>A0A4Z2E739_9TELE</name>
<evidence type="ECO:0000313" key="3">
    <source>
        <dbReference type="Proteomes" id="UP000314294"/>
    </source>
</evidence>
<gene>
    <name evidence="2" type="ORF">EYF80_065411</name>
</gene>
<proteinExistence type="predicted"/>
<reference evidence="2 3" key="1">
    <citation type="submission" date="2019-03" db="EMBL/GenBank/DDBJ databases">
        <title>First draft genome of Liparis tanakae, snailfish: a comprehensive survey of snailfish specific genes.</title>
        <authorList>
            <person name="Kim W."/>
            <person name="Song I."/>
            <person name="Jeong J.-H."/>
            <person name="Kim D."/>
            <person name="Kim S."/>
            <person name="Ryu S."/>
            <person name="Song J.Y."/>
            <person name="Lee S.K."/>
        </authorList>
    </citation>
    <scope>NUCLEOTIDE SEQUENCE [LARGE SCALE GENOMIC DNA]</scope>
    <source>
        <tissue evidence="2">Muscle</tissue>
    </source>
</reference>
<evidence type="ECO:0000256" key="1">
    <source>
        <dbReference type="SAM" id="MobiDB-lite"/>
    </source>
</evidence>
<accession>A0A4Z2E739</accession>
<dbReference type="Proteomes" id="UP000314294">
    <property type="component" value="Unassembled WGS sequence"/>
</dbReference>
<keyword evidence="3" id="KW-1185">Reference proteome</keyword>
<protein>
    <submittedName>
        <fullName evidence="2">Uncharacterized protein</fullName>
    </submittedName>
</protein>
<comment type="caution">
    <text evidence="2">The sequence shown here is derived from an EMBL/GenBank/DDBJ whole genome shotgun (WGS) entry which is preliminary data.</text>
</comment>
<feature type="compositionally biased region" description="Basic and acidic residues" evidence="1">
    <location>
        <begin position="52"/>
        <end position="62"/>
    </location>
</feature>